<evidence type="ECO:0000313" key="1">
    <source>
        <dbReference type="EMBL" id="ATN93832.1"/>
    </source>
</evidence>
<dbReference type="RefSeq" id="YP_009615457.1">
    <property type="nucleotide sequence ID" value="NC_042043.1"/>
</dbReference>
<protein>
    <submittedName>
        <fullName evidence="1">Uncharacterized protein</fullName>
    </submittedName>
</protein>
<name>A0A2D1GP41_9CAUD</name>
<dbReference type="GeneID" id="40091919"/>
<keyword evidence="2" id="KW-1185">Reference proteome</keyword>
<dbReference type="EMBL" id="MF996376">
    <property type="protein sequence ID" value="ATN93832.1"/>
    <property type="molecule type" value="Genomic_DNA"/>
</dbReference>
<organism evidence="1 2">
    <name type="scientific">Escherichia phage SRT8</name>
    <dbReference type="NCBI Taxonomy" id="2496545"/>
    <lineage>
        <taxon>Viruses</taxon>
        <taxon>Duplodnaviria</taxon>
        <taxon>Heunggongvirae</taxon>
        <taxon>Uroviricota</taxon>
        <taxon>Caudoviricetes</taxon>
        <taxon>Drexlerviridae</taxon>
        <taxon>Tunavirinae</taxon>
        <taxon>Sertoctavirus</taxon>
        <taxon>Sertoctavirus SRT8</taxon>
    </lineage>
</organism>
<dbReference type="KEGG" id="vg:40091919"/>
<evidence type="ECO:0000313" key="2">
    <source>
        <dbReference type="Proteomes" id="UP000228763"/>
    </source>
</evidence>
<dbReference type="Proteomes" id="UP000228763">
    <property type="component" value="Segment"/>
</dbReference>
<sequence>MKIEIFCNGGYKGFTTNHFPIVVDAVETERNGGYHVKVSDLEALGVYDSAIGQQPTEENGGGIDYNPKKGVLFFMHHEVEIAKFGKVKVRILESGDYPFKPNNNRTFPVIVNGYRDEDQLNTVSICEADALAIGMYVRGFDPTFCIEGHEYFGAEAEIIR</sequence>
<reference evidence="1 2" key="1">
    <citation type="submission" date="2017-09" db="EMBL/GenBank/DDBJ databases">
        <title>Complete genome sequence analysis of the novel Escherichia coli phage SRT8.</title>
        <authorList>
            <person name="Fan X."/>
            <person name="Zhao K."/>
            <person name="Song S."/>
            <person name="Zhao Z."/>
        </authorList>
    </citation>
    <scope>NUCLEOTIDE SEQUENCE [LARGE SCALE GENOMIC DNA]</scope>
</reference>
<accession>A0A2D1GP41</accession>
<proteinExistence type="predicted"/>